<dbReference type="SUPFAM" id="SSF100950">
    <property type="entry name" value="NagB/RpiA/CoA transferase-like"/>
    <property type="match status" value="1"/>
</dbReference>
<evidence type="ECO:0000256" key="2">
    <source>
        <dbReference type="NCBIfam" id="TIGR00021"/>
    </source>
</evidence>
<evidence type="ECO:0000313" key="4">
    <source>
        <dbReference type="Proteomes" id="UP000281028"/>
    </source>
</evidence>
<dbReference type="PANTHER" id="PTHR11934">
    <property type="entry name" value="RIBOSE-5-PHOSPHATE ISOMERASE"/>
    <property type="match status" value="1"/>
</dbReference>
<protein>
    <recommendedName>
        <fullName evidence="2">Ribose 5-phosphate isomerase A</fullName>
        <ecNumber evidence="2">5.3.1.6</ecNumber>
    </recommendedName>
</protein>
<dbReference type="GO" id="GO:0006014">
    <property type="term" value="P:D-ribose metabolic process"/>
    <property type="evidence" value="ECO:0007669"/>
    <property type="project" value="TreeGrafter"/>
</dbReference>
<organism evidence="3 4">
    <name type="scientific">Chitinophaga solisilvae</name>
    <dbReference type="NCBI Taxonomy" id="1233460"/>
    <lineage>
        <taxon>Bacteria</taxon>
        <taxon>Pseudomonadati</taxon>
        <taxon>Bacteroidota</taxon>
        <taxon>Chitinophagia</taxon>
        <taxon>Chitinophagales</taxon>
        <taxon>Chitinophagaceae</taxon>
        <taxon>Chitinophaga</taxon>
    </lineage>
</organism>
<keyword evidence="1 3" id="KW-0413">Isomerase</keyword>
<dbReference type="InterPro" id="IPR037171">
    <property type="entry name" value="NagB/RpiA_transferase-like"/>
</dbReference>
<dbReference type="SMART" id="SM01134">
    <property type="entry name" value="DeoRC"/>
    <property type="match status" value="1"/>
</dbReference>
<dbReference type="Pfam" id="PF06026">
    <property type="entry name" value="Rib_5-P_isom_A"/>
    <property type="match status" value="1"/>
</dbReference>
<sequence length="230" mass="25638">MDIDYKKVAAVAAVAYIRPGMTVGFGAGSTMAHMINRLKEVPELVAEVVVVTSSYNTRQLLLEAGFRLQEPGMMAVLDFYFDGCDQFDVSLNALKSGGGIHTKEKLLAAMATRFVLVADGSKYVERLYTTFPVVIEVIPEAVTFVLRRIRELFREVNPQLRLSNRRDGAVMTDNGNMLIDIWFTQFPELAEINPLLKGIPGVLETSLFYRMAHEAVIAGRNGVEVIYKKE</sequence>
<accession>A0A9Q5DC60</accession>
<dbReference type="PANTHER" id="PTHR11934:SF0">
    <property type="entry name" value="RIBOSE-5-PHOSPHATE ISOMERASE"/>
    <property type="match status" value="1"/>
</dbReference>
<dbReference type="Gene3D" id="3.40.50.1360">
    <property type="match status" value="1"/>
</dbReference>
<dbReference type="GO" id="GO:0009052">
    <property type="term" value="P:pentose-phosphate shunt, non-oxidative branch"/>
    <property type="evidence" value="ECO:0007669"/>
    <property type="project" value="InterPro"/>
</dbReference>
<evidence type="ECO:0000313" key="3">
    <source>
        <dbReference type="EMBL" id="NSL90745.1"/>
    </source>
</evidence>
<gene>
    <name evidence="3" type="primary">rpiA</name>
    <name evidence="3" type="ORF">ECE50_028235</name>
</gene>
<name>A0A9Q5DC60_9BACT</name>
<dbReference type="GO" id="GO:0005829">
    <property type="term" value="C:cytosol"/>
    <property type="evidence" value="ECO:0007669"/>
    <property type="project" value="TreeGrafter"/>
</dbReference>
<dbReference type="NCBIfam" id="TIGR00021">
    <property type="entry name" value="rpiA"/>
    <property type="match status" value="1"/>
</dbReference>
<dbReference type="EMBL" id="RIAR02000001">
    <property type="protein sequence ID" value="NSL90745.1"/>
    <property type="molecule type" value="Genomic_DNA"/>
</dbReference>
<dbReference type="AlphaFoldDB" id="A0A9Q5DC60"/>
<reference evidence="3" key="1">
    <citation type="submission" date="2020-05" db="EMBL/GenBank/DDBJ databases">
        <title>Chitinophaga laudate sp. nov., isolated from a tropical peat swamp.</title>
        <authorList>
            <person name="Goh C.B.S."/>
            <person name="Lee M.S."/>
            <person name="Parimannan S."/>
            <person name="Pasbakhsh P."/>
            <person name="Yule C.M."/>
            <person name="Rajandas H."/>
            <person name="Loke S."/>
            <person name="Croft L."/>
            <person name="Tan J.B.L."/>
        </authorList>
    </citation>
    <scope>NUCLEOTIDE SEQUENCE</scope>
    <source>
        <strain evidence="3">Mgbs1</strain>
    </source>
</reference>
<keyword evidence="4" id="KW-1185">Reference proteome</keyword>
<dbReference type="InterPro" id="IPR004788">
    <property type="entry name" value="Ribose5P_isomerase_type_A"/>
</dbReference>
<evidence type="ECO:0000256" key="1">
    <source>
        <dbReference type="ARBA" id="ARBA00023235"/>
    </source>
</evidence>
<proteinExistence type="predicted"/>
<dbReference type="SUPFAM" id="SSF75445">
    <property type="entry name" value="D-ribose-5-phosphate isomerase (RpiA), lid domain"/>
    <property type="match status" value="1"/>
</dbReference>
<dbReference type="CDD" id="cd01398">
    <property type="entry name" value="RPI_A"/>
    <property type="match status" value="1"/>
</dbReference>
<dbReference type="GO" id="GO:0004751">
    <property type="term" value="F:ribose-5-phosphate isomerase activity"/>
    <property type="evidence" value="ECO:0007669"/>
    <property type="project" value="UniProtKB-UniRule"/>
</dbReference>
<dbReference type="Gene3D" id="3.30.70.260">
    <property type="match status" value="1"/>
</dbReference>
<comment type="caution">
    <text evidence="3">The sequence shown here is derived from an EMBL/GenBank/DDBJ whole genome shotgun (WGS) entry which is preliminary data.</text>
</comment>
<dbReference type="EC" id="5.3.1.6" evidence="2"/>
<dbReference type="Proteomes" id="UP000281028">
    <property type="component" value="Unassembled WGS sequence"/>
</dbReference>